<comment type="caution">
    <text evidence="1">The sequence shown here is derived from an EMBL/GenBank/DDBJ whole genome shotgun (WGS) entry which is preliminary data.</text>
</comment>
<evidence type="ECO:0000313" key="2">
    <source>
        <dbReference type="Proteomes" id="UP000305222"/>
    </source>
</evidence>
<dbReference type="Proteomes" id="UP000305222">
    <property type="component" value="Unassembled WGS sequence"/>
</dbReference>
<organism evidence="1 2">
    <name type="scientific">Bacillus wiedmannii</name>
    <dbReference type="NCBI Taxonomy" id="1890302"/>
    <lineage>
        <taxon>Bacteria</taxon>
        <taxon>Bacillati</taxon>
        <taxon>Bacillota</taxon>
        <taxon>Bacilli</taxon>
        <taxon>Bacillales</taxon>
        <taxon>Bacillaceae</taxon>
        <taxon>Bacillus</taxon>
        <taxon>Bacillus cereus group</taxon>
    </lineage>
</organism>
<reference evidence="1 2" key="1">
    <citation type="journal article" date="2019" name="Environ. Microbiol.">
        <title>An active ?-lactamase is a part of an orchestrated cell wall stress resistance network of Bacillus subtilis and related rhizosphere species.</title>
        <authorList>
            <person name="Bucher T."/>
            <person name="Keren-Paz A."/>
            <person name="Hausser J."/>
            <person name="Olender T."/>
            <person name="Cytryn E."/>
            <person name="Kolodkin-Gal I."/>
        </authorList>
    </citation>
    <scope>NUCLEOTIDE SEQUENCE [LARGE SCALE GENOMIC DNA]</scope>
    <source>
        <strain evidence="1 2">I5</strain>
    </source>
</reference>
<dbReference type="EMBL" id="SZON01002782">
    <property type="protein sequence ID" value="TKI84070.1"/>
    <property type="molecule type" value="Genomic_DNA"/>
</dbReference>
<proteinExistence type="predicted"/>
<protein>
    <submittedName>
        <fullName evidence="1">Uncharacterized protein</fullName>
    </submittedName>
</protein>
<feature type="non-terminal residue" evidence="1">
    <location>
        <position position="91"/>
    </location>
</feature>
<evidence type="ECO:0000313" key="1">
    <source>
        <dbReference type="EMBL" id="TKI84070.1"/>
    </source>
</evidence>
<name>A0A4U3AAT3_9BACI</name>
<dbReference type="AlphaFoldDB" id="A0A4U3AAT3"/>
<sequence length="91" mass="10134">DGVQKGDIVVPAMLTIKEKNVGLENKQLSERLYGPKAVSSKEISQLYLAGSIQNVQLPEGNVGTTFIYGNRVLIDRIKQFQVDLLLDQKFN</sequence>
<gene>
    <name evidence="1" type="ORF">FC699_31720</name>
</gene>
<feature type="non-terminal residue" evidence="1">
    <location>
        <position position="1"/>
    </location>
</feature>
<accession>A0A4U3AAT3</accession>